<accession>A0A2N5DTT3</accession>
<name>A0A2N5DTT3_9GAMM</name>
<dbReference type="RefSeq" id="WP_101818540.1">
    <property type="nucleotide sequence ID" value="NZ_PJZF01000045.1"/>
</dbReference>
<gene>
    <name evidence="1" type="ORF">CYR55_22510</name>
</gene>
<feature type="non-terminal residue" evidence="1">
    <location>
        <position position="184"/>
    </location>
</feature>
<protein>
    <recommendedName>
        <fullName evidence="3">Morphogenetic protein</fullName>
    </recommendedName>
</protein>
<keyword evidence="2" id="KW-1185">Reference proteome</keyword>
<comment type="caution">
    <text evidence="1">The sequence shown here is derived from an EMBL/GenBank/DDBJ whole genome shotgun (WGS) entry which is preliminary data.</text>
</comment>
<reference evidence="1 2" key="1">
    <citation type="submission" date="2017-12" db="EMBL/GenBank/DDBJ databases">
        <title>Characterization of six clinical isolates of Enterochimera gen. nov., a novel genus of the Yersiniaciae family and the three species Enterochimera arupensis sp. nov., Enterochimera coloradensis sp. nov, and Enterochimera californica sp. nov.</title>
        <authorList>
            <person name="Rossi A."/>
            <person name="Fisher M."/>
        </authorList>
    </citation>
    <scope>NUCLEOTIDE SEQUENCE [LARGE SCALE GENOMIC DNA]</scope>
    <source>
        <strain evidence="2">2015-Iso6</strain>
    </source>
</reference>
<sequence>MTPRELLESVKLRFNPLMHDDADKLDALLVTALTTYQDRAGFVTRKRIQQGESLSYACPADYLELVAVTDATGDWVYADVFDGVIEIESCGRLRYPLTVEYLQDLSTLDLDAGTIPPTIRGILQNYLEALIAIPNMDRLRRVSIASKLDVSNLPDESALYQRKTELEQEMSSRGAIPRAVSLYS</sequence>
<dbReference type="Proteomes" id="UP000234240">
    <property type="component" value="Unassembled WGS sequence"/>
</dbReference>
<proteinExistence type="predicted"/>
<dbReference type="AlphaFoldDB" id="A0A2N5DTT3"/>
<dbReference type="OrthoDB" id="5918061at2"/>
<evidence type="ECO:0008006" key="3">
    <source>
        <dbReference type="Google" id="ProtNLM"/>
    </source>
</evidence>
<evidence type="ECO:0000313" key="1">
    <source>
        <dbReference type="EMBL" id="PLR29960.1"/>
    </source>
</evidence>
<organism evidence="1 2">
    <name type="scientific">Chimaeribacter californicus</name>
    <dbReference type="NCBI Taxonomy" id="2060067"/>
    <lineage>
        <taxon>Bacteria</taxon>
        <taxon>Pseudomonadati</taxon>
        <taxon>Pseudomonadota</taxon>
        <taxon>Gammaproteobacteria</taxon>
        <taxon>Enterobacterales</taxon>
        <taxon>Yersiniaceae</taxon>
        <taxon>Chimaeribacter</taxon>
    </lineage>
</organism>
<dbReference type="EMBL" id="PJZF01000045">
    <property type="protein sequence ID" value="PLR29960.1"/>
    <property type="molecule type" value="Genomic_DNA"/>
</dbReference>
<evidence type="ECO:0000313" key="2">
    <source>
        <dbReference type="Proteomes" id="UP000234240"/>
    </source>
</evidence>